<dbReference type="CDD" id="cd01104">
    <property type="entry name" value="HTH_MlrA-CarA"/>
    <property type="match status" value="1"/>
</dbReference>
<sequence>MAKSASGDTEEKLTVAAVARRIGVAPATLRTWDRRYGLGPSEHEEGEHRRYCPNDLAKLTMMRRLIVAGVTPADAAEQAKACKTAVPLKKIVKEFEVREEVVDALYKALQGFDRAFVETTLAHEIETYGVEGAWSDVIVPTLFLIGEEWENNQKGIEVEHLFSEILTRTMHNRVVELKKPINPRPVLIAAVGEELHSIPLYALAAALCERNIQATVLGARTPLEALSAMVTRSAPPAIFLWAQLPKNAEQKYWNELPAIRPAPRVVIGGPGWDSINCDDVTKAEGLEHACEEITQALGA</sequence>
<dbReference type="InterPro" id="IPR047057">
    <property type="entry name" value="MerR_fam"/>
</dbReference>
<dbReference type="InterPro" id="IPR009061">
    <property type="entry name" value="DNA-bd_dom_put_sf"/>
</dbReference>
<gene>
    <name evidence="3" type="ORF">A1sIA56_05335</name>
</gene>
<dbReference type="GO" id="GO:0031419">
    <property type="term" value="F:cobalamin binding"/>
    <property type="evidence" value="ECO:0007669"/>
    <property type="project" value="InterPro"/>
</dbReference>
<feature type="domain" description="HTH merR-type" evidence="2">
    <location>
        <begin position="12"/>
        <end position="81"/>
    </location>
</feature>
<dbReference type="PANTHER" id="PTHR30204:SF97">
    <property type="entry name" value="MERR FAMILY REGULATORY PROTEIN"/>
    <property type="match status" value="1"/>
</dbReference>
<evidence type="ECO:0000256" key="1">
    <source>
        <dbReference type="ARBA" id="ARBA00023125"/>
    </source>
</evidence>
<dbReference type="GO" id="GO:0003700">
    <property type="term" value="F:DNA-binding transcription factor activity"/>
    <property type="evidence" value="ECO:0007669"/>
    <property type="project" value="InterPro"/>
</dbReference>
<dbReference type="Gene3D" id="1.10.1660.10">
    <property type="match status" value="1"/>
</dbReference>
<proteinExistence type="predicted"/>
<dbReference type="EMBL" id="CP016773">
    <property type="protein sequence ID" value="ASY16312.1"/>
    <property type="molecule type" value="Genomic_DNA"/>
</dbReference>
<dbReference type="OrthoDB" id="9800334at2"/>
<dbReference type="SMART" id="SM00422">
    <property type="entry name" value="HTH_MERR"/>
    <property type="match status" value="1"/>
</dbReference>
<dbReference type="Pfam" id="PF13411">
    <property type="entry name" value="MerR_1"/>
    <property type="match status" value="1"/>
</dbReference>
<keyword evidence="4" id="KW-1185">Reference proteome</keyword>
<dbReference type="PROSITE" id="PS50937">
    <property type="entry name" value="HTH_MERR_2"/>
    <property type="match status" value="1"/>
</dbReference>
<dbReference type="GO" id="GO:0003677">
    <property type="term" value="F:DNA binding"/>
    <property type="evidence" value="ECO:0007669"/>
    <property type="project" value="UniProtKB-KW"/>
</dbReference>
<dbReference type="GO" id="GO:0046872">
    <property type="term" value="F:metal ion binding"/>
    <property type="evidence" value="ECO:0007669"/>
    <property type="project" value="InterPro"/>
</dbReference>
<dbReference type="Gene3D" id="3.40.50.280">
    <property type="entry name" value="Cobalamin-binding domain"/>
    <property type="match status" value="1"/>
</dbReference>
<dbReference type="KEGG" id="psuf:A1sIA56_05335"/>
<reference evidence="3 4" key="1">
    <citation type="submission" date="2016-07" db="EMBL/GenBank/DDBJ databases">
        <title>High microdiversification within the ubiquitous acI lineage of Actinobacteria.</title>
        <authorList>
            <person name="Neuenschwander S.M."/>
            <person name="Salcher M."/>
            <person name="Ghai R."/>
            <person name="Pernthaler J."/>
        </authorList>
    </citation>
    <scope>NUCLEOTIDE SEQUENCE [LARGE SCALE GENOMIC DNA]</scope>
    <source>
        <strain evidence="3">MMS-IA-56</strain>
    </source>
</reference>
<dbReference type="InterPro" id="IPR003759">
    <property type="entry name" value="Cbl-bd_cap"/>
</dbReference>
<evidence type="ECO:0000313" key="4">
    <source>
        <dbReference type="Proteomes" id="UP000217215"/>
    </source>
</evidence>
<accession>A0A249KHN9</accession>
<name>A0A249KHN9_9ACTN</name>
<dbReference type="PANTHER" id="PTHR30204">
    <property type="entry name" value="REDOX-CYCLING DRUG-SENSING TRANSCRIPTIONAL ACTIVATOR SOXR"/>
    <property type="match status" value="1"/>
</dbReference>
<keyword evidence="1" id="KW-0238">DNA-binding</keyword>
<dbReference type="AlphaFoldDB" id="A0A249KHN9"/>
<evidence type="ECO:0000313" key="3">
    <source>
        <dbReference type="EMBL" id="ASY16312.1"/>
    </source>
</evidence>
<evidence type="ECO:0000259" key="2">
    <source>
        <dbReference type="PROSITE" id="PS50937"/>
    </source>
</evidence>
<organism evidence="3 4">
    <name type="scientific">Candidatus Planktophila sulfonica</name>
    <dbReference type="NCBI Taxonomy" id="1884904"/>
    <lineage>
        <taxon>Bacteria</taxon>
        <taxon>Bacillati</taxon>
        <taxon>Actinomycetota</taxon>
        <taxon>Actinomycetes</taxon>
        <taxon>Candidatus Nanopelagicales</taxon>
        <taxon>Candidatus Nanopelagicaceae</taxon>
        <taxon>Candidatus Planktophila</taxon>
    </lineage>
</organism>
<dbReference type="InterPro" id="IPR036594">
    <property type="entry name" value="Meth_synthase_dom"/>
</dbReference>
<dbReference type="Pfam" id="PF02607">
    <property type="entry name" value="B12-binding_2"/>
    <property type="match status" value="1"/>
</dbReference>
<protein>
    <submittedName>
        <fullName evidence="3">Transcriptional regulator</fullName>
    </submittedName>
</protein>
<dbReference type="InterPro" id="IPR000551">
    <property type="entry name" value="MerR-type_HTH_dom"/>
</dbReference>
<dbReference type="Proteomes" id="UP000217215">
    <property type="component" value="Chromosome"/>
</dbReference>
<dbReference type="SUPFAM" id="SSF46955">
    <property type="entry name" value="Putative DNA-binding domain"/>
    <property type="match status" value="1"/>
</dbReference>
<dbReference type="InterPro" id="IPR036724">
    <property type="entry name" value="Cobalamin-bd_sf"/>
</dbReference>
<dbReference type="SUPFAM" id="SSF52242">
    <property type="entry name" value="Cobalamin (vitamin B12)-binding domain"/>
    <property type="match status" value="1"/>
</dbReference>
<dbReference type="Gene3D" id="1.10.1240.10">
    <property type="entry name" value="Methionine synthase domain"/>
    <property type="match status" value="1"/>
</dbReference>